<protein>
    <submittedName>
        <fullName evidence="1">Uncharacterized protein</fullName>
    </submittedName>
</protein>
<proteinExistence type="predicted"/>
<dbReference type="Proteomes" id="UP000887159">
    <property type="component" value="Unassembled WGS sequence"/>
</dbReference>
<comment type="caution">
    <text evidence="1">The sequence shown here is derived from an EMBL/GenBank/DDBJ whole genome shotgun (WGS) entry which is preliminary data.</text>
</comment>
<dbReference type="EMBL" id="BMAU01021315">
    <property type="protein sequence ID" value="GFY12647.1"/>
    <property type="molecule type" value="Genomic_DNA"/>
</dbReference>
<gene>
    <name evidence="1" type="ORF">TNCV_2448381</name>
</gene>
<evidence type="ECO:0000313" key="1">
    <source>
        <dbReference type="EMBL" id="GFY12647.1"/>
    </source>
</evidence>
<accession>A0A8X6SF21</accession>
<name>A0A8X6SF21_TRICX</name>
<evidence type="ECO:0000313" key="2">
    <source>
        <dbReference type="Proteomes" id="UP000887159"/>
    </source>
</evidence>
<reference evidence="1" key="1">
    <citation type="submission" date="2020-08" db="EMBL/GenBank/DDBJ databases">
        <title>Multicomponent nature underlies the extraordinary mechanical properties of spider dragline silk.</title>
        <authorList>
            <person name="Kono N."/>
            <person name="Nakamura H."/>
            <person name="Mori M."/>
            <person name="Yoshida Y."/>
            <person name="Ohtoshi R."/>
            <person name="Malay A.D."/>
            <person name="Moran D.A.P."/>
            <person name="Tomita M."/>
            <person name="Numata K."/>
            <person name="Arakawa K."/>
        </authorList>
    </citation>
    <scope>NUCLEOTIDE SEQUENCE</scope>
</reference>
<dbReference type="AlphaFoldDB" id="A0A8X6SF21"/>
<organism evidence="1 2">
    <name type="scientific">Trichonephila clavipes</name>
    <name type="common">Golden silk orbweaver</name>
    <name type="synonym">Nephila clavipes</name>
    <dbReference type="NCBI Taxonomy" id="2585209"/>
    <lineage>
        <taxon>Eukaryota</taxon>
        <taxon>Metazoa</taxon>
        <taxon>Ecdysozoa</taxon>
        <taxon>Arthropoda</taxon>
        <taxon>Chelicerata</taxon>
        <taxon>Arachnida</taxon>
        <taxon>Araneae</taxon>
        <taxon>Araneomorphae</taxon>
        <taxon>Entelegynae</taxon>
        <taxon>Araneoidea</taxon>
        <taxon>Nephilidae</taxon>
        <taxon>Trichonephila</taxon>
    </lineage>
</organism>
<keyword evidence="2" id="KW-1185">Reference proteome</keyword>
<sequence>MAFLGRSRKEDLRRLATEVGRAPSDNLKIIELKDPITNNDRYEEEFVKHVLSAIVEERTATEKQKVVELEEKQKTGYGSATRKRIQT</sequence>